<dbReference type="EMBL" id="VSWC01000171">
    <property type="protein sequence ID" value="KAA1070797.1"/>
    <property type="molecule type" value="Genomic_DNA"/>
</dbReference>
<dbReference type="Proteomes" id="UP000324748">
    <property type="component" value="Unassembled WGS sequence"/>
</dbReference>
<reference evidence="2 3" key="1">
    <citation type="submission" date="2019-05" db="EMBL/GenBank/DDBJ databases">
        <title>Emergence of the Ug99 lineage of the wheat stem rust pathogen through somatic hybridization.</title>
        <authorList>
            <person name="Li F."/>
            <person name="Upadhyaya N.M."/>
            <person name="Sperschneider J."/>
            <person name="Matny O."/>
            <person name="Nguyen-Phuc H."/>
            <person name="Mago R."/>
            <person name="Raley C."/>
            <person name="Miller M.E."/>
            <person name="Silverstein K.A.T."/>
            <person name="Henningsen E."/>
            <person name="Hirsch C.D."/>
            <person name="Visser B."/>
            <person name="Pretorius Z.A."/>
            <person name="Steffenson B.J."/>
            <person name="Schwessinger B."/>
            <person name="Dodds P.N."/>
            <person name="Figueroa M."/>
        </authorList>
    </citation>
    <scope>NUCLEOTIDE SEQUENCE [LARGE SCALE GENOMIC DNA]</scope>
    <source>
        <strain evidence="2">21-0</strain>
    </source>
</reference>
<evidence type="ECO:0000313" key="2">
    <source>
        <dbReference type="EMBL" id="KAA1070797.1"/>
    </source>
</evidence>
<gene>
    <name evidence="2" type="ORF">PGT21_024092</name>
</gene>
<name>A0A5B0M112_PUCGR</name>
<comment type="caution">
    <text evidence="2">The sequence shown here is derived from an EMBL/GenBank/DDBJ whole genome shotgun (WGS) entry which is preliminary data.</text>
</comment>
<keyword evidence="3" id="KW-1185">Reference proteome</keyword>
<feature type="domain" description="GH18" evidence="1">
    <location>
        <begin position="34"/>
        <end position="109"/>
    </location>
</feature>
<organism evidence="2 3">
    <name type="scientific">Puccinia graminis f. sp. tritici</name>
    <dbReference type="NCBI Taxonomy" id="56615"/>
    <lineage>
        <taxon>Eukaryota</taxon>
        <taxon>Fungi</taxon>
        <taxon>Dikarya</taxon>
        <taxon>Basidiomycota</taxon>
        <taxon>Pucciniomycotina</taxon>
        <taxon>Pucciniomycetes</taxon>
        <taxon>Pucciniales</taxon>
        <taxon>Pucciniaceae</taxon>
        <taxon>Puccinia</taxon>
    </lineage>
</organism>
<dbReference type="AlphaFoldDB" id="A0A5B0M112"/>
<evidence type="ECO:0000313" key="3">
    <source>
        <dbReference type="Proteomes" id="UP000324748"/>
    </source>
</evidence>
<dbReference type="GO" id="GO:0005975">
    <property type="term" value="P:carbohydrate metabolic process"/>
    <property type="evidence" value="ECO:0007669"/>
    <property type="project" value="InterPro"/>
</dbReference>
<accession>A0A5B0M112</accession>
<dbReference type="Pfam" id="PF00704">
    <property type="entry name" value="Glyco_hydro_18"/>
    <property type="match status" value="1"/>
</dbReference>
<dbReference type="InterPro" id="IPR029070">
    <property type="entry name" value="Chitinase_insertion_sf"/>
</dbReference>
<dbReference type="InterPro" id="IPR001223">
    <property type="entry name" value="Glyco_hydro18_cat"/>
</dbReference>
<proteinExistence type="predicted"/>
<evidence type="ECO:0000259" key="1">
    <source>
        <dbReference type="Pfam" id="PF00704"/>
    </source>
</evidence>
<dbReference type="OrthoDB" id="73875at2759"/>
<dbReference type="Gene3D" id="3.10.50.10">
    <property type="match status" value="1"/>
</dbReference>
<protein>
    <recommendedName>
        <fullName evidence="1">GH18 domain-containing protein</fullName>
    </recommendedName>
</protein>
<dbReference type="Gene3D" id="3.20.20.80">
    <property type="entry name" value="Glycosidases"/>
    <property type="match status" value="1"/>
</dbReference>
<sequence length="148" mass="16280">MANRLITTKTTLPLPLPVANLTTSQAKTFVVTLKTGAGSFLVNELISNGWLTPDQKHGANGYQRYYDSCSGQPFLTNGKYFITYDDQFSTVDKAKFAKQNGLGGIYFFDTMGPTAATVRAARQALSIKPPYPPPNDHVELHLMSLVYL</sequence>